<feature type="binding site" evidence="15">
    <location>
        <position position="50"/>
    </location>
    <ligand>
        <name>a divalent metal cation</name>
        <dbReference type="ChEBI" id="CHEBI:60240"/>
    </ligand>
</feature>
<evidence type="ECO:0000256" key="6">
    <source>
        <dbReference type="ARBA" id="ARBA00022705"/>
    </source>
</evidence>
<keyword evidence="4 16" id="KW-0808">Transferase</keyword>
<evidence type="ECO:0000256" key="1">
    <source>
        <dbReference type="ARBA" id="ARBA00004147"/>
    </source>
</evidence>
<keyword evidence="7 16" id="KW-0540">Nuclease</keyword>
<dbReference type="GO" id="GO:0005524">
    <property type="term" value="F:ATP binding"/>
    <property type="evidence" value="ECO:0007669"/>
    <property type="project" value="UniProtKB-KW"/>
</dbReference>
<feature type="binding site" evidence="15">
    <location>
        <position position="60"/>
    </location>
    <ligand>
        <name>a divalent metal cation</name>
        <dbReference type="ChEBI" id="CHEBI:60240"/>
    </ligand>
</feature>
<evidence type="ECO:0000256" key="2">
    <source>
        <dbReference type="ARBA" id="ARBA00006240"/>
    </source>
</evidence>
<comment type="subcellular location">
    <subcellularLocation>
        <location evidence="1 16">Host nucleus</location>
    </subcellularLocation>
</comment>
<keyword evidence="16" id="KW-0511">Multifunctional enzyme</keyword>
<accession>A0A223LU26</accession>
<keyword evidence="12 16" id="KW-0190">Covalent protein-DNA linkage</keyword>
<keyword evidence="11 16" id="KW-0378">Hydrolase</keyword>
<evidence type="ECO:0000313" key="18">
    <source>
        <dbReference type="EMBL" id="ASU08498.1"/>
    </source>
</evidence>
<evidence type="ECO:0000256" key="14">
    <source>
        <dbReference type="PIRSR" id="PIRSR601191-1"/>
    </source>
</evidence>
<dbReference type="Pfam" id="PF08283">
    <property type="entry name" value="Gemini_AL1_M"/>
    <property type="match status" value="1"/>
</dbReference>
<feature type="binding site" evidence="15">
    <location>
        <position position="58"/>
    </location>
    <ligand>
        <name>a divalent metal cation</name>
        <dbReference type="ChEBI" id="CHEBI:60240"/>
    </ligand>
</feature>
<dbReference type="PRINTS" id="PR00227">
    <property type="entry name" value="GEMCOATAL1"/>
</dbReference>
<evidence type="ECO:0000256" key="8">
    <source>
        <dbReference type="ARBA" id="ARBA00022723"/>
    </source>
</evidence>
<comment type="subunit">
    <text evidence="16">Homooligomer.</text>
</comment>
<keyword evidence="8 15" id="KW-0479">Metal-binding</keyword>
<name>A0A223LU26_9GEMI</name>
<proteinExistence type="inferred from homology"/>
<keyword evidence="13 16" id="KW-0238">DNA-binding</keyword>
<dbReference type="InterPro" id="IPR001191">
    <property type="entry name" value="Gemini_AL1_REP"/>
</dbReference>
<evidence type="ECO:0000256" key="4">
    <source>
        <dbReference type="ARBA" id="ARBA00022679"/>
    </source>
</evidence>
<comment type="function">
    <text evidence="16">Essential for the replication of viral ssDNA. The closed circular ssDNA genome is first converted to a superhelical dsDNA. Rep binds a specific region at the genome origin of replication. It introduces an endonucleolytic nick within the conserved sequence 5'-TAATATTAC-3' in the intergenic region of the genome present in all geminiviruses, thereby initiating the rolling circle replication (RCR). Following cleavage, binds covalently to the 5'-phosphate of DNA as a tyrosyl ester. The cleavage gives rise to a free 3'-OH that serves as a primer for the cellular DNA polymerase. The polymerase synthesizes the (+) strand DNA by rolling circle mechanism. After one round of replication, a Rep-catalyzed nucleotidyl transfer reaction releases a circular single-stranded virus genome, thereby terminating the replication. Displays origin-specific DNA cleavage, nucleotidyl transferase, ATPase and helicase activities.</text>
</comment>
<keyword evidence="5 16" id="KW-0548">Nucleotidyltransferase</keyword>
<dbReference type="SUPFAM" id="SSF55464">
    <property type="entry name" value="Origin of replication-binding domain, RBD-like"/>
    <property type="match status" value="1"/>
</dbReference>
<dbReference type="GO" id="GO:0004386">
    <property type="term" value="F:helicase activity"/>
    <property type="evidence" value="ECO:0007669"/>
    <property type="project" value="UniProtKB-KW"/>
</dbReference>
<evidence type="ECO:0000256" key="9">
    <source>
        <dbReference type="ARBA" id="ARBA00022741"/>
    </source>
</evidence>
<dbReference type="GO" id="GO:0006260">
    <property type="term" value="P:DNA replication"/>
    <property type="evidence" value="ECO:0007669"/>
    <property type="project" value="UniProtKB-KW"/>
</dbReference>
<evidence type="ECO:0000256" key="10">
    <source>
        <dbReference type="ARBA" id="ARBA00022759"/>
    </source>
</evidence>
<dbReference type="GO" id="GO:0003677">
    <property type="term" value="F:DNA binding"/>
    <property type="evidence" value="ECO:0007669"/>
    <property type="project" value="UniProtKB-KW"/>
</dbReference>
<evidence type="ECO:0000256" key="16">
    <source>
        <dbReference type="RuleBase" id="RU361249"/>
    </source>
</evidence>
<evidence type="ECO:0000256" key="11">
    <source>
        <dbReference type="ARBA" id="ARBA00022801"/>
    </source>
</evidence>
<keyword evidence="10 16" id="KW-0255">Endonuclease</keyword>
<evidence type="ECO:0000256" key="13">
    <source>
        <dbReference type="ARBA" id="ARBA00023125"/>
    </source>
</evidence>
<dbReference type="InterPro" id="IPR022692">
    <property type="entry name" value="Gemini_AL1_REP_central"/>
</dbReference>
<dbReference type="InterPro" id="IPR001301">
    <property type="entry name" value="Gemini_AL1_CLV"/>
</dbReference>
<keyword evidence="3 16" id="KW-1048">Host nucleus</keyword>
<dbReference type="EMBL" id="MF072689">
    <property type="protein sequence ID" value="ASU08503.1"/>
    <property type="molecule type" value="Genomic_DNA"/>
</dbReference>
<dbReference type="GO" id="GO:0005198">
    <property type="term" value="F:structural molecule activity"/>
    <property type="evidence" value="ECO:0007669"/>
    <property type="project" value="InterPro"/>
</dbReference>
<keyword evidence="6" id="KW-0235">DNA replication</keyword>
<evidence type="ECO:0000313" key="20">
    <source>
        <dbReference type="Proteomes" id="UP000217335"/>
    </source>
</evidence>
<organism evidence="19">
    <name type="scientific">Tomato associated geminivirus 1</name>
    <dbReference type="NCBI Taxonomy" id="2027645"/>
    <lineage>
        <taxon>Viruses</taxon>
        <taxon>Monodnaviria</taxon>
        <taxon>Shotokuvirae</taxon>
        <taxon>Cressdnaviricota</taxon>
        <taxon>Repensiviricetes</taxon>
        <taxon>Geplafuvirales</taxon>
        <taxon>Geminiviridae</taxon>
        <taxon>Topilevirus</taxon>
        <taxon>Topilevirus lycopersici</taxon>
    </lineage>
</organism>
<dbReference type="GO" id="GO:0046872">
    <property type="term" value="F:metal ion binding"/>
    <property type="evidence" value="ECO:0007669"/>
    <property type="project" value="UniProtKB-KW"/>
</dbReference>
<comment type="domain">
    <text evidence="16">There are 3 rolling circle replication (RCR) motifs. RCR-2 is probably involved in metal coordination. RCR-3 is required for phosphodiester bond cleavage for initiation of RCR.</text>
</comment>
<dbReference type="Gene3D" id="3.40.1310.20">
    <property type="match status" value="1"/>
</dbReference>
<comment type="cofactor">
    <cofactor evidence="16">
        <name>Mn(2+)</name>
        <dbReference type="ChEBI" id="CHEBI:29035"/>
    </cofactor>
</comment>
<dbReference type="KEGG" id="vg:33905895"/>
<comment type="cofactor">
    <cofactor evidence="15">
        <name>Mg(2+)</name>
        <dbReference type="ChEBI" id="CHEBI:18420"/>
    </cofactor>
    <cofactor evidence="15">
        <name>Mn(2+)</name>
        <dbReference type="ChEBI" id="CHEBI:29035"/>
    </cofactor>
    <text evidence="15">Divalent metal cations, possibly Mg(2+) or Mn(2+).</text>
</comment>
<feature type="domain" description="CRESS-DNA virus Rep endonuclease" evidence="17">
    <location>
        <begin position="9"/>
        <end position="117"/>
    </location>
</feature>
<dbReference type="GO" id="GO:0042025">
    <property type="term" value="C:host cell nucleus"/>
    <property type="evidence" value="ECO:0007669"/>
    <property type="project" value="UniProtKB-SubCell"/>
</dbReference>
<protein>
    <recommendedName>
        <fullName evidence="16">Replication-associated protein</fullName>
        <shortName evidence="16">Rep</shortName>
        <ecNumber evidence="16">3.1.21.-</ecNumber>
    </recommendedName>
</protein>
<dbReference type="Pfam" id="PF00799">
    <property type="entry name" value="Gemini_AL1"/>
    <property type="match status" value="1"/>
</dbReference>
<evidence type="ECO:0000313" key="19">
    <source>
        <dbReference type="EMBL" id="ASU08503.1"/>
    </source>
</evidence>
<sequence length="332" mass="38828">MPRQPSSFKIQGKSFFLTYPKCPLIPIFIIDYFFQLLKDYNVTYVRACTENHQDGEPHIHCLVQTEKRFQTQNQRFFDITDPNGSGIYHPNIQIPRRDADVADYISKGGTFEERGILRASRRSPKKNRDAIWTRILSESTSKSDFLTRVLAEQPYTYANNYRNLEYMADKQWPTPPESYQPRWTNFIGIPESLQHWADQNLYCEPELVPDRPTTAIIEGPTRCGKTAWARSLGKHNYYCGGVDWSNYDNTALYNVFDDIPFQFLPCKKEILGAQKDFTVNEKYKKKCRIKGGIPSIILCNSDQSYETAIQNSDIYEWSQQNVEYFFINKNLY</sequence>
<evidence type="ECO:0000256" key="12">
    <source>
        <dbReference type="ARBA" id="ARBA00023124"/>
    </source>
</evidence>
<evidence type="ECO:0000259" key="17">
    <source>
        <dbReference type="PROSITE" id="PS52020"/>
    </source>
</evidence>
<evidence type="ECO:0000256" key="15">
    <source>
        <dbReference type="PIRSR" id="PIRSR601191-2"/>
    </source>
</evidence>
<dbReference type="InterPro" id="IPR049912">
    <property type="entry name" value="CRESS_DNA_REP"/>
</dbReference>
<dbReference type="GO" id="GO:0016888">
    <property type="term" value="F:DNA endonuclease activity, producing 5'-phosphomonoesters"/>
    <property type="evidence" value="ECO:0007669"/>
    <property type="project" value="InterPro"/>
</dbReference>
<dbReference type="GO" id="GO:0016779">
    <property type="term" value="F:nucleotidyltransferase activity"/>
    <property type="evidence" value="ECO:0007669"/>
    <property type="project" value="UniProtKB-KW"/>
</dbReference>
<evidence type="ECO:0000256" key="3">
    <source>
        <dbReference type="ARBA" id="ARBA00022562"/>
    </source>
</evidence>
<comment type="similarity">
    <text evidence="2 16">Belongs to the geminiviridae Rep protein family.</text>
</comment>
<reference evidence="19" key="1">
    <citation type="journal article" date="2017" name="Virus Res.">
        <title>A novel geminivirus found infecting tomato and cleome in Brazil.</title>
        <authorList>
            <person name="Fontenele R.S."/>
            <person name="Lamas N.S."/>
            <person name="Lacorte C."/>
            <person name="Lacerda A.L.M."/>
            <person name="Varsani A."/>
            <person name="Ribeiro S.G."/>
        </authorList>
    </citation>
    <scope>NUCLEOTIDE SEQUENCE</scope>
    <source>
        <strain evidence="19">Cleome_BR</strain>
        <strain evidence="18">Tomato_BR</strain>
    </source>
</reference>
<dbReference type="EC" id="3.1.21.-" evidence="16"/>
<dbReference type="PRINTS" id="PR00228">
    <property type="entry name" value="GEMCOATCLVL1"/>
</dbReference>
<keyword evidence="16" id="KW-0347">Helicase</keyword>
<dbReference type="OrthoDB" id="9195at10239"/>
<feature type="active site" description="For DNA cleavage activity" evidence="14">
    <location>
        <position position="104"/>
    </location>
</feature>
<dbReference type="EMBL" id="MF072688">
    <property type="protein sequence ID" value="ASU08498.1"/>
    <property type="molecule type" value="Genomic_DNA"/>
</dbReference>
<dbReference type="Proteomes" id="UP000217335">
    <property type="component" value="Segment"/>
</dbReference>
<dbReference type="GeneID" id="33905895"/>
<keyword evidence="16" id="KW-0067">ATP-binding</keyword>
<evidence type="ECO:0000256" key="5">
    <source>
        <dbReference type="ARBA" id="ARBA00022695"/>
    </source>
</evidence>
<dbReference type="PROSITE" id="PS52020">
    <property type="entry name" value="CRESS_DNA_REP"/>
    <property type="match status" value="1"/>
</dbReference>
<keyword evidence="20" id="KW-1185">Reference proteome</keyword>
<keyword evidence="9 16" id="KW-0547">Nucleotide-binding</keyword>
<dbReference type="RefSeq" id="YP_009417307.1">
    <property type="nucleotide sequence ID" value="NC_035676.1"/>
</dbReference>
<evidence type="ECO:0000256" key="7">
    <source>
        <dbReference type="ARBA" id="ARBA00022722"/>
    </source>
</evidence>